<dbReference type="NCBIfam" id="TIGR02222">
    <property type="entry name" value="chap_CsaA"/>
    <property type="match status" value="1"/>
</dbReference>
<dbReference type="PANTHER" id="PTHR11586:SF37">
    <property type="entry name" value="TRNA-BINDING DOMAIN-CONTAINING PROTEIN"/>
    <property type="match status" value="1"/>
</dbReference>
<dbReference type="NCBIfam" id="NF007495">
    <property type="entry name" value="PRK10089.1-4"/>
    <property type="match status" value="1"/>
</dbReference>
<dbReference type="GO" id="GO:0000049">
    <property type="term" value="F:tRNA binding"/>
    <property type="evidence" value="ECO:0007669"/>
    <property type="project" value="UniProtKB-UniRule"/>
</dbReference>
<accession>A0A1R0Z4X8</accession>
<evidence type="ECO:0000256" key="1">
    <source>
        <dbReference type="ARBA" id="ARBA00022555"/>
    </source>
</evidence>
<dbReference type="InterPro" id="IPR012340">
    <property type="entry name" value="NA-bd_OB-fold"/>
</dbReference>
<dbReference type="InterPro" id="IPR002547">
    <property type="entry name" value="tRNA-bd_dom"/>
</dbReference>
<reference evidence="6 7" key="1">
    <citation type="submission" date="2016-10" db="EMBL/GenBank/DDBJ databases">
        <title>Paenibacillus species isolates.</title>
        <authorList>
            <person name="Beno S.M."/>
        </authorList>
    </citation>
    <scope>NUCLEOTIDE SEQUENCE [LARGE SCALE GENOMIC DNA]</scope>
    <source>
        <strain evidence="6 7">FSL H7-0918</strain>
    </source>
</reference>
<evidence type="ECO:0000313" key="7">
    <source>
        <dbReference type="Proteomes" id="UP000187323"/>
    </source>
</evidence>
<dbReference type="Proteomes" id="UP000187323">
    <property type="component" value="Unassembled WGS sequence"/>
</dbReference>
<keyword evidence="1 3" id="KW-0820">tRNA-binding</keyword>
<protein>
    <submittedName>
        <fullName evidence="6">tRNA-binding protein</fullName>
    </submittedName>
</protein>
<dbReference type="RefSeq" id="WP_076134367.1">
    <property type="nucleotide sequence ID" value="NZ_CP021965.1"/>
</dbReference>
<dbReference type="NCBIfam" id="NF007494">
    <property type="entry name" value="PRK10089.1-3"/>
    <property type="match status" value="1"/>
</dbReference>
<dbReference type="OrthoDB" id="9794564at2"/>
<dbReference type="PANTHER" id="PTHR11586">
    <property type="entry name" value="TRNA-AMINOACYLATION COFACTOR ARC1 FAMILY MEMBER"/>
    <property type="match status" value="1"/>
</dbReference>
<evidence type="ECO:0000256" key="3">
    <source>
        <dbReference type="PROSITE-ProRule" id="PRU00209"/>
    </source>
</evidence>
<organism evidence="6 7">
    <name type="scientific">Paenibacillus odorifer</name>
    <dbReference type="NCBI Taxonomy" id="189426"/>
    <lineage>
        <taxon>Bacteria</taxon>
        <taxon>Bacillati</taxon>
        <taxon>Bacillota</taxon>
        <taxon>Bacilli</taxon>
        <taxon>Bacillales</taxon>
        <taxon>Paenibacillaceae</taxon>
        <taxon>Paenibacillus</taxon>
    </lineage>
</organism>
<feature type="domain" description="TRNA-binding" evidence="4">
    <location>
        <begin position="6"/>
        <end position="110"/>
    </location>
</feature>
<evidence type="ECO:0000313" key="8">
    <source>
        <dbReference type="Proteomes" id="UP000249163"/>
    </source>
</evidence>
<dbReference type="EMBL" id="CP021965">
    <property type="protein sequence ID" value="AWV34567.1"/>
    <property type="molecule type" value="Genomic_DNA"/>
</dbReference>
<evidence type="ECO:0000259" key="4">
    <source>
        <dbReference type="PROSITE" id="PS50886"/>
    </source>
</evidence>
<gene>
    <name evidence="6" type="ORF">BSK47_09065</name>
    <name evidence="5" type="ORF">CD191_19180</name>
</gene>
<keyword evidence="2 3" id="KW-0694">RNA-binding</keyword>
<sequence>MVTIDDFLKLDVRVGTIIKAEFFAKAKIPAIKLQIDFGPDIGSKTSSAQITKRYKAEEIVGQQIIGVVNFPARNIAGFQSEVLVLGGIPDKGDVVLLKPDIKLPNGTPIG</sequence>
<dbReference type="InterPro" id="IPR008231">
    <property type="entry name" value="CsaA"/>
</dbReference>
<reference evidence="5 8" key="2">
    <citation type="submission" date="2017-06" db="EMBL/GenBank/DDBJ databases">
        <title>Complete genome sequence of Paenibacillus odorifer CBA7130.</title>
        <authorList>
            <person name="Nam Y.-D."/>
            <person name="Kang J."/>
            <person name="Chung W.-H."/>
        </authorList>
    </citation>
    <scope>NUCLEOTIDE SEQUENCE [LARGE SCALE GENOMIC DNA]</scope>
    <source>
        <strain evidence="5 8">CBA7130</strain>
    </source>
</reference>
<dbReference type="PROSITE" id="PS50886">
    <property type="entry name" value="TRBD"/>
    <property type="match status" value="1"/>
</dbReference>
<evidence type="ECO:0000256" key="2">
    <source>
        <dbReference type="ARBA" id="ARBA00022884"/>
    </source>
</evidence>
<dbReference type="EMBL" id="MPTO01000007">
    <property type="protein sequence ID" value="OME21734.1"/>
    <property type="molecule type" value="Genomic_DNA"/>
</dbReference>
<proteinExistence type="predicted"/>
<dbReference type="Proteomes" id="UP000249163">
    <property type="component" value="Chromosome"/>
</dbReference>
<dbReference type="CDD" id="cd02798">
    <property type="entry name" value="tRNA_bind_CsaA"/>
    <property type="match status" value="1"/>
</dbReference>
<dbReference type="Pfam" id="PF01588">
    <property type="entry name" value="tRNA_bind"/>
    <property type="match status" value="1"/>
</dbReference>
<dbReference type="NCBIfam" id="NF007496">
    <property type="entry name" value="PRK10089.1-5"/>
    <property type="match status" value="1"/>
</dbReference>
<evidence type="ECO:0000313" key="5">
    <source>
        <dbReference type="EMBL" id="AWV34567.1"/>
    </source>
</evidence>
<dbReference type="InterPro" id="IPR051270">
    <property type="entry name" value="Tyrosine-tRNA_ligase_regulator"/>
</dbReference>
<evidence type="ECO:0000313" key="6">
    <source>
        <dbReference type="EMBL" id="OME21734.1"/>
    </source>
</evidence>
<dbReference type="SUPFAM" id="SSF50249">
    <property type="entry name" value="Nucleic acid-binding proteins"/>
    <property type="match status" value="1"/>
</dbReference>
<dbReference type="FunFam" id="2.40.50.140:FF:000165">
    <property type="entry name" value="Chaperone CsaA"/>
    <property type="match status" value="1"/>
</dbReference>
<name>A0A1R0Z4X8_9BACL</name>
<dbReference type="Gene3D" id="2.40.50.140">
    <property type="entry name" value="Nucleic acid-binding proteins"/>
    <property type="match status" value="1"/>
</dbReference>
<dbReference type="AlphaFoldDB" id="A0A1R0Z4X8"/>